<accession>A0ABW5AZ46</accession>
<dbReference type="InterPro" id="IPR011050">
    <property type="entry name" value="Pectin_lyase_fold/virulence"/>
</dbReference>
<dbReference type="PANTHER" id="PTHR41339:SF1">
    <property type="entry name" value="SECRETED PROTEIN"/>
    <property type="match status" value="1"/>
</dbReference>
<evidence type="ECO:0000313" key="1">
    <source>
        <dbReference type="EMBL" id="MFD2187595.1"/>
    </source>
</evidence>
<evidence type="ECO:0008006" key="3">
    <source>
        <dbReference type="Google" id="ProtNLM"/>
    </source>
</evidence>
<dbReference type="PROSITE" id="PS51257">
    <property type="entry name" value="PROKAR_LIPOPROTEIN"/>
    <property type="match status" value="1"/>
</dbReference>
<dbReference type="PANTHER" id="PTHR41339">
    <property type="entry name" value="LIPL48"/>
    <property type="match status" value="1"/>
</dbReference>
<dbReference type="Proteomes" id="UP001597344">
    <property type="component" value="Unassembled WGS sequence"/>
</dbReference>
<reference evidence="2" key="1">
    <citation type="journal article" date="2019" name="Int. J. Syst. Evol. Microbiol.">
        <title>The Global Catalogue of Microorganisms (GCM) 10K type strain sequencing project: providing services to taxonomists for standard genome sequencing and annotation.</title>
        <authorList>
            <consortium name="The Broad Institute Genomics Platform"/>
            <consortium name="The Broad Institute Genome Sequencing Center for Infectious Disease"/>
            <person name="Wu L."/>
            <person name="Ma J."/>
        </authorList>
    </citation>
    <scope>NUCLEOTIDE SEQUENCE [LARGE SCALE GENOMIC DNA]</scope>
    <source>
        <strain evidence="2">DT92</strain>
    </source>
</reference>
<dbReference type="RefSeq" id="WP_378320598.1">
    <property type="nucleotide sequence ID" value="NZ_JBHUHY010000013.1"/>
</dbReference>
<comment type="caution">
    <text evidence="1">The sequence shown here is derived from an EMBL/GenBank/DDBJ whole genome shotgun (WGS) entry which is preliminary data.</text>
</comment>
<gene>
    <name evidence="1" type="ORF">ACFSJT_12410</name>
</gene>
<protein>
    <recommendedName>
        <fullName evidence="3">Right handed beta helix domain-containing protein</fullName>
    </recommendedName>
</protein>
<name>A0ABW5AZ46_9FLAO</name>
<sequence length="504" mass="55039">MRKHILYKAYILILCTVVFTSCDRNDDENFPPPEYNSPEIELTDNSAELGAGQLINISASINASVALTSLRVTEGNSVIDQINYDGARGTDTYSFLFQIPTDWLGTTRDINFLITDRLNQTDTATFSVTVSEIIPQYTIEDVTIEGQTYKEINGIINFNETLTNDNLYLLDGEVSVGQSTTLTIEPGTTIYGKDASSRLDVREFGMIVADGTAEDPIVFTSFNTAPGQSGNPAHGDWSGIQINGSGQGDNSGVIKYVRIEYGGSNDDTFQIQNVGDQTVIEYVQVFKSLDNAFRVNEGNVNIRYIIATDCEDAGIRFDDMWNGHGQFWVVNSISTSNAIEGRDESNTILSNITITGVGFNDSSQGPAGNGFRIRNNAKARIYNSVVTGVDRSIRFSDGSEAFTTTGENIFSNSASFSNDEDSGTGFHSSADLFNPTDGDYDPTFNNSIASFQIENSYVGTSTVNSREAGPLSSFFENVNYIGAVPADNDWTLGWTRNIDGNIRE</sequence>
<proteinExistence type="predicted"/>
<evidence type="ECO:0000313" key="2">
    <source>
        <dbReference type="Proteomes" id="UP001597344"/>
    </source>
</evidence>
<keyword evidence="2" id="KW-1185">Reference proteome</keyword>
<dbReference type="EMBL" id="JBHUHY010000013">
    <property type="protein sequence ID" value="MFD2187595.1"/>
    <property type="molecule type" value="Genomic_DNA"/>
</dbReference>
<organism evidence="1 2">
    <name type="scientific">Aquimarina celericrescens</name>
    <dbReference type="NCBI Taxonomy" id="1964542"/>
    <lineage>
        <taxon>Bacteria</taxon>
        <taxon>Pseudomonadati</taxon>
        <taxon>Bacteroidota</taxon>
        <taxon>Flavobacteriia</taxon>
        <taxon>Flavobacteriales</taxon>
        <taxon>Flavobacteriaceae</taxon>
        <taxon>Aquimarina</taxon>
    </lineage>
</organism>
<dbReference type="SUPFAM" id="SSF51126">
    <property type="entry name" value="Pectin lyase-like"/>
    <property type="match status" value="1"/>
</dbReference>